<protein>
    <submittedName>
        <fullName evidence="2">Predicted transcriptional regulator</fullName>
    </submittedName>
</protein>
<evidence type="ECO:0000313" key="2">
    <source>
        <dbReference type="EMBL" id="SUX24585.1"/>
    </source>
</evidence>
<accession>A0A381EC46</accession>
<organism evidence="2 3">
    <name type="scientific">Cardiobacterium valvarum</name>
    <dbReference type="NCBI Taxonomy" id="194702"/>
    <lineage>
        <taxon>Bacteria</taxon>
        <taxon>Pseudomonadati</taxon>
        <taxon>Pseudomonadota</taxon>
        <taxon>Gammaproteobacteria</taxon>
        <taxon>Cardiobacteriales</taxon>
        <taxon>Cardiobacteriaceae</taxon>
        <taxon>Cardiobacterium</taxon>
    </lineage>
</organism>
<name>A0A381EC46_9GAMM</name>
<keyword evidence="3" id="KW-1185">Reference proteome</keyword>
<dbReference type="OrthoDB" id="2986852at2"/>
<dbReference type="InterPro" id="IPR010982">
    <property type="entry name" value="Lambda_DNA-bd_dom_sf"/>
</dbReference>
<gene>
    <name evidence="2" type="ORF">NCTC13294_01950</name>
</gene>
<dbReference type="InterPro" id="IPR001387">
    <property type="entry name" value="Cro/C1-type_HTH"/>
</dbReference>
<dbReference type="Pfam" id="PF01381">
    <property type="entry name" value="HTH_3"/>
    <property type="match status" value="1"/>
</dbReference>
<evidence type="ECO:0000313" key="3">
    <source>
        <dbReference type="Proteomes" id="UP000254572"/>
    </source>
</evidence>
<dbReference type="GO" id="GO:0003677">
    <property type="term" value="F:DNA binding"/>
    <property type="evidence" value="ECO:0007669"/>
    <property type="project" value="InterPro"/>
</dbReference>
<dbReference type="RefSeq" id="WP_115612137.1">
    <property type="nucleotide sequence ID" value="NZ_JBHLZC010000003.1"/>
</dbReference>
<dbReference type="SUPFAM" id="SSF47413">
    <property type="entry name" value="lambda repressor-like DNA-binding domains"/>
    <property type="match status" value="1"/>
</dbReference>
<proteinExistence type="predicted"/>
<dbReference type="AlphaFoldDB" id="A0A381EC46"/>
<reference evidence="2 3" key="1">
    <citation type="submission" date="2018-06" db="EMBL/GenBank/DDBJ databases">
        <authorList>
            <consortium name="Pathogen Informatics"/>
            <person name="Doyle S."/>
        </authorList>
    </citation>
    <scope>NUCLEOTIDE SEQUENCE [LARGE SCALE GENOMIC DNA]</scope>
    <source>
        <strain evidence="2 3">NCTC13294</strain>
    </source>
</reference>
<dbReference type="SMART" id="SM00530">
    <property type="entry name" value="HTH_XRE"/>
    <property type="match status" value="1"/>
</dbReference>
<dbReference type="EMBL" id="UFUW01000001">
    <property type="protein sequence ID" value="SUX24585.1"/>
    <property type="molecule type" value="Genomic_DNA"/>
</dbReference>
<dbReference type="Proteomes" id="UP000254572">
    <property type="component" value="Unassembled WGS sequence"/>
</dbReference>
<dbReference type="PROSITE" id="PS50943">
    <property type="entry name" value="HTH_CROC1"/>
    <property type="match status" value="1"/>
</dbReference>
<feature type="domain" description="HTH cro/C1-type" evidence="1">
    <location>
        <begin position="11"/>
        <end position="64"/>
    </location>
</feature>
<dbReference type="CDD" id="cd00093">
    <property type="entry name" value="HTH_XRE"/>
    <property type="match status" value="1"/>
</dbReference>
<sequence>MSELNTFGETIKAARKTAKQSLKAMAAELNISVHQLAGIEEGRKAVSLPLAKKIAEYFKALNASEES</sequence>
<evidence type="ECO:0000259" key="1">
    <source>
        <dbReference type="PROSITE" id="PS50943"/>
    </source>
</evidence>
<dbReference type="Gene3D" id="1.10.260.40">
    <property type="entry name" value="lambda repressor-like DNA-binding domains"/>
    <property type="match status" value="1"/>
</dbReference>